<comment type="subcellular location">
    <subcellularLocation>
        <location evidence="1">Nucleus</location>
    </subcellularLocation>
</comment>
<dbReference type="GO" id="GO:0003689">
    <property type="term" value="F:DNA clamp loader activity"/>
    <property type="evidence" value="ECO:0007669"/>
    <property type="project" value="TreeGrafter"/>
</dbReference>
<dbReference type="GO" id="GO:0033314">
    <property type="term" value="P:mitotic DNA replication checkpoint signaling"/>
    <property type="evidence" value="ECO:0007669"/>
    <property type="project" value="TreeGrafter"/>
</dbReference>
<evidence type="ECO:0000256" key="6">
    <source>
        <dbReference type="ARBA" id="ARBA00023242"/>
    </source>
</evidence>
<keyword evidence="6" id="KW-0539">Nucleus</keyword>
<dbReference type="GO" id="GO:0006281">
    <property type="term" value="P:DNA repair"/>
    <property type="evidence" value="ECO:0007669"/>
    <property type="project" value="InterPro"/>
</dbReference>
<evidence type="ECO:0000313" key="11">
    <source>
        <dbReference type="Proteomes" id="UP000799437"/>
    </source>
</evidence>
<name>A0A6A6VU33_9PEZI</name>
<comment type="similarity">
    <text evidence="2">Belongs to the rad17/RAD24 family.</text>
</comment>
<gene>
    <name evidence="10" type="ORF">EJ05DRAFT_458231</name>
</gene>
<dbReference type="PANTHER" id="PTHR12172">
    <property type="entry name" value="CELL CYCLE CHECKPOINT PROTEIN RAD17"/>
    <property type="match status" value="1"/>
</dbReference>
<dbReference type="EMBL" id="ML996585">
    <property type="protein sequence ID" value="KAF2753244.1"/>
    <property type="molecule type" value="Genomic_DNA"/>
</dbReference>
<dbReference type="GeneID" id="54483605"/>
<evidence type="ECO:0000256" key="5">
    <source>
        <dbReference type="ARBA" id="ARBA00022840"/>
    </source>
</evidence>
<dbReference type="GO" id="GO:0005634">
    <property type="term" value="C:nucleus"/>
    <property type="evidence" value="ECO:0007669"/>
    <property type="project" value="UniProtKB-SubCell"/>
</dbReference>
<feature type="region of interest" description="Disordered" evidence="8">
    <location>
        <begin position="1"/>
        <end position="80"/>
    </location>
</feature>
<keyword evidence="7" id="KW-0131">Cell cycle</keyword>
<sequence>MVKPRGTRKRPVVLSSDDDDDQISVPAHAPSRDIRSSTSLTPEPSYPLLMSAAPKSSTKSVSSSPQKDRKKEGNQPVTKDKAIYSFFNRQTQKQNQHRTTPPAANAVAASVIPVRATEDEDYIQDDSMNEDDLPPSSFVAGSAIALAVKKRSRDALSNAARIDNEAPLGTGQKFLKTDRGRIPTSIVPVLSRQDTRPWMERFGPKSLDELAVHKKKVVDVQTWLRDVFEGRIRKRLLILKGPAGSGKTTTLQLLSEKLKFDIQEWKNPTNSLQTIDGFVSITSQFEEFMSRTGKFHSLDIANSSGMQFPVRDTKSPKQAILIEEFPTNISYISSALQAFRSSINQYLAANAPPMDSFFGDPESFVHNIIPLVIIISETLLSSTAVSAETFTAHRLLGQGILNHPSVTIIEFNPIAPTILSKALDLVVIKESRQSGRRKTPGPQVIKRLAEAGDVRSAISSLEFLCLRGDEQDGWGSKVSFAKTKKGSRGIPLTKMEEESLTMVTHRENTLGIFHSVGKVVYNKRLESDARVTLAQPPGHLPQHRRSKVPEVQVNTMLDELGTDIQTFISALHENYAPSCNGPSDEESLDSLDGSIEALSDADILSPEKFSTSGFARRTFQGTALDNLRQEEISFQVAVRGLLFNLPHPVKRQVSHGMSFRGVSTSGKAEVHQMFWPTSLRLWRKREEVEGLLDLWTNKAQNGTLLTFSGTPNFRPKQMNGGVETWKRAGTQFPDLPASTLQSDQVEGSLVLASGNSARCEMLLERLPYMVKIYRNQASSTVDRLAREFEKVTTFQGIEGPSNEEPE</sequence>
<dbReference type="PANTHER" id="PTHR12172:SF0">
    <property type="entry name" value="CELL CYCLE CHECKPOINT PROTEIN RAD17"/>
    <property type="match status" value="1"/>
</dbReference>
<dbReference type="Pfam" id="PF03215">
    <property type="entry name" value="Rad17"/>
    <property type="match status" value="1"/>
</dbReference>
<dbReference type="SUPFAM" id="SSF52540">
    <property type="entry name" value="P-loop containing nucleoside triphosphate hydrolases"/>
    <property type="match status" value="1"/>
</dbReference>
<evidence type="ECO:0000256" key="2">
    <source>
        <dbReference type="ARBA" id="ARBA00006168"/>
    </source>
</evidence>
<evidence type="ECO:0000256" key="4">
    <source>
        <dbReference type="ARBA" id="ARBA00022763"/>
    </source>
</evidence>
<proteinExistence type="inferred from homology"/>
<evidence type="ECO:0000256" key="8">
    <source>
        <dbReference type="SAM" id="MobiDB-lite"/>
    </source>
</evidence>
<organism evidence="10 11">
    <name type="scientific">Pseudovirgaria hyperparasitica</name>
    <dbReference type="NCBI Taxonomy" id="470096"/>
    <lineage>
        <taxon>Eukaryota</taxon>
        <taxon>Fungi</taxon>
        <taxon>Dikarya</taxon>
        <taxon>Ascomycota</taxon>
        <taxon>Pezizomycotina</taxon>
        <taxon>Dothideomycetes</taxon>
        <taxon>Dothideomycetes incertae sedis</taxon>
        <taxon>Acrospermales</taxon>
        <taxon>Acrospermaceae</taxon>
        <taxon>Pseudovirgaria</taxon>
    </lineage>
</organism>
<keyword evidence="4" id="KW-0227">DNA damage</keyword>
<dbReference type="Pfam" id="PF25812">
    <property type="entry name" value="RAD24_helical"/>
    <property type="match status" value="1"/>
</dbReference>
<protein>
    <submittedName>
        <fullName evidence="10">Rad17-domain-containing protein</fullName>
    </submittedName>
</protein>
<accession>A0A6A6VU33</accession>
<keyword evidence="5" id="KW-0067">ATP-binding</keyword>
<dbReference type="Gene3D" id="3.40.50.300">
    <property type="entry name" value="P-loop containing nucleotide triphosphate hydrolases"/>
    <property type="match status" value="1"/>
</dbReference>
<evidence type="ECO:0000256" key="3">
    <source>
        <dbReference type="ARBA" id="ARBA00022741"/>
    </source>
</evidence>
<evidence type="ECO:0000259" key="9">
    <source>
        <dbReference type="Pfam" id="PF25812"/>
    </source>
</evidence>
<dbReference type="AlphaFoldDB" id="A0A6A6VU33"/>
<feature type="compositionally biased region" description="Basic residues" evidence="8">
    <location>
        <begin position="1"/>
        <end position="11"/>
    </location>
</feature>
<dbReference type="GO" id="GO:0000077">
    <property type="term" value="P:DNA damage checkpoint signaling"/>
    <property type="evidence" value="ECO:0007669"/>
    <property type="project" value="TreeGrafter"/>
</dbReference>
<dbReference type="InterPro" id="IPR004582">
    <property type="entry name" value="Checkpoint_prot_Rad17_Rad24"/>
</dbReference>
<evidence type="ECO:0000313" key="10">
    <source>
        <dbReference type="EMBL" id="KAF2753244.1"/>
    </source>
</evidence>
<dbReference type="OrthoDB" id="10265971at2759"/>
<feature type="compositionally biased region" description="Basic and acidic residues" evidence="8">
    <location>
        <begin position="66"/>
        <end position="80"/>
    </location>
</feature>
<feature type="domain" description="Checkpoint protein RAD24-like helical bundle" evidence="9">
    <location>
        <begin position="507"/>
        <end position="637"/>
    </location>
</feature>
<dbReference type="GO" id="GO:0005524">
    <property type="term" value="F:ATP binding"/>
    <property type="evidence" value="ECO:0007669"/>
    <property type="project" value="UniProtKB-KW"/>
</dbReference>
<dbReference type="Proteomes" id="UP000799437">
    <property type="component" value="Unassembled WGS sequence"/>
</dbReference>
<dbReference type="InterPro" id="IPR057927">
    <property type="entry name" value="RAD24-like_helical"/>
</dbReference>
<reference evidence="10" key="1">
    <citation type="journal article" date="2020" name="Stud. Mycol.">
        <title>101 Dothideomycetes genomes: a test case for predicting lifestyles and emergence of pathogens.</title>
        <authorList>
            <person name="Haridas S."/>
            <person name="Albert R."/>
            <person name="Binder M."/>
            <person name="Bloem J."/>
            <person name="Labutti K."/>
            <person name="Salamov A."/>
            <person name="Andreopoulos B."/>
            <person name="Baker S."/>
            <person name="Barry K."/>
            <person name="Bills G."/>
            <person name="Bluhm B."/>
            <person name="Cannon C."/>
            <person name="Castanera R."/>
            <person name="Culley D."/>
            <person name="Daum C."/>
            <person name="Ezra D."/>
            <person name="Gonzalez J."/>
            <person name="Henrissat B."/>
            <person name="Kuo A."/>
            <person name="Liang C."/>
            <person name="Lipzen A."/>
            <person name="Lutzoni F."/>
            <person name="Magnuson J."/>
            <person name="Mondo S."/>
            <person name="Nolan M."/>
            <person name="Ohm R."/>
            <person name="Pangilinan J."/>
            <person name="Park H.-J."/>
            <person name="Ramirez L."/>
            <person name="Alfaro M."/>
            <person name="Sun H."/>
            <person name="Tritt A."/>
            <person name="Yoshinaga Y."/>
            <person name="Zwiers L.-H."/>
            <person name="Turgeon B."/>
            <person name="Goodwin S."/>
            <person name="Spatafora J."/>
            <person name="Crous P."/>
            <person name="Grigoriev I."/>
        </authorList>
    </citation>
    <scope>NUCLEOTIDE SEQUENCE</scope>
    <source>
        <strain evidence="10">CBS 121739</strain>
    </source>
</reference>
<keyword evidence="3" id="KW-0547">Nucleotide-binding</keyword>
<dbReference type="GO" id="GO:0003682">
    <property type="term" value="F:chromatin binding"/>
    <property type="evidence" value="ECO:0007669"/>
    <property type="project" value="TreeGrafter"/>
</dbReference>
<feature type="non-terminal residue" evidence="10">
    <location>
        <position position="806"/>
    </location>
</feature>
<keyword evidence="11" id="KW-1185">Reference proteome</keyword>
<feature type="compositionally biased region" description="Low complexity" evidence="8">
    <location>
        <begin position="51"/>
        <end position="65"/>
    </location>
</feature>
<dbReference type="InterPro" id="IPR027417">
    <property type="entry name" value="P-loop_NTPase"/>
</dbReference>
<dbReference type="RefSeq" id="XP_033595695.1">
    <property type="nucleotide sequence ID" value="XM_033742551.1"/>
</dbReference>
<evidence type="ECO:0000256" key="7">
    <source>
        <dbReference type="ARBA" id="ARBA00023306"/>
    </source>
</evidence>
<evidence type="ECO:0000256" key="1">
    <source>
        <dbReference type="ARBA" id="ARBA00004123"/>
    </source>
</evidence>